<evidence type="ECO:0000256" key="1">
    <source>
        <dbReference type="ARBA" id="ARBA00000971"/>
    </source>
</evidence>
<keyword evidence="4 6" id="KW-0413">Isomerase</keyword>
<dbReference type="AlphaFoldDB" id="A0A9N8ZR27"/>
<evidence type="ECO:0000256" key="4">
    <source>
        <dbReference type="ARBA" id="ARBA00023235"/>
    </source>
</evidence>
<keyword evidence="9" id="KW-1185">Reference proteome</keyword>
<proteinExistence type="inferred from homology"/>
<dbReference type="GO" id="GO:0003755">
    <property type="term" value="F:peptidyl-prolyl cis-trans isomerase activity"/>
    <property type="evidence" value="ECO:0007669"/>
    <property type="project" value="UniProtKB-KW"/>
</dbReference>
<sequence>MGVDIETIKPGDGKSYPKKGDKVKIDYVGTFRSDGKQFDANKGFECKIGVGHVIKGWDEGVVQLSVGEKAKLIITSDYAYGSEGYPLNVPKTKKIIPPNADLVL</sequence>
<evidence type="ECO:0000313" key="9">
    <source>
        <dbReference type="Proteomes" id="UP000789570"/>
    </source>
</evidence>
<dbReference type="SUPFAM" id="SSF54534">
    <property type="entry name" value="FKBP-like"/>
    <property type="match status" value="1"/>
</dbReference>
<name>A0A9N8ZR27_9GLOM</name>
<comment type="caution">
    <text evidence="8">The sequence shown here is derived from an EMBL/GenBank/DDBJ whole genome shotgun (WGS) entry which is preliminary data.</text>
</comment>
<evidence type="ECO:0000256" key="2">
    <source>
        <dbReference type="ARBA" id="ARBA00013194"/>
    </source>
</evidence>
<dbReference type="EMBL" id="CAJVPQ010000710">
    <property type="protein sequence ID" value="CAG8504397.1"/>
    <property type="molecule type" value="Genomic_DNA"/>
</dbReference>
<dbReference type="InterPro" id="IPR001179">
    <property type="entry name" value="PPIase_FKBP_dom"/>
</dbReference>
<evidence type="ECO:0000259" key="7">
    <source>
        <dbReference type="PROSITE" id="PS50059"/>
    </source>
</evidence>
<evidence type="ECO:0000256" key="3">
    <source>
        <dbReference type="ARBA" id="ARBA00023110"/>
    </source>
</evidence>
<dbReference type="InterPro" id="IPR046357">
    <property type="entry name" value="PPIase_dom_sf"/>
</dbReference>
<evidence type="ECO:0000256" key="5">
    <source>
        <dbReference type="ARBA" id="ARBA00038106"/>
    </source>
</evidence>
<protein>
    <recommendedName>
        <fullName evidence="2 6">peptidylprolyl isomerase</fullName>
        <ecNumber evidence="2 6">5.2.1.8</ecNumber>
    </recommendedName>
</protein>
<comment type="catalytic activity">
    <reaction evidence="1 6">
        <text>[protein]-peptidylproline (omega=180) = [protein]-peptidylproline (omega=0)</text>
        <dbReference type="Rhea" id="RHEA:16237"/>
        <dbReference type="Rhea" id="RHEA-COMP:10747"/>
        <dbReference type="Rhea" id="RHEA-COMP:10748"/>
        <dbReference type="ChEBI" id="CHEBI:83833"/>
        <dbReference type="ChEBI" id="CHEBI:83834"/>
        <dbReference type="EC" id="5.2.1.8"/>
    </reaction>
</comment>
<feature type="domain" description="PPIase FKBP-type" evidence="7">
    <location>
        <begin position="20"/>
        <end position="104"/>
    </location>
</feature>
<keyword evidence="3 6" id="KW-0697">Rotamase</keyword>
<dbReference type="EC" id="5.2.1.8" evidence="2 6"/>
<dbReference type="PANTHER" id="PTHR10516">
    <property type="entry name" value="PEPTIDYL-PROLYL CIS-TRANS ISOMERASE"/>
    <property type="match status" value="1"/>
</dbReference>
<dbReference type="PANTHER" id="PTHR10516:SF443">
    <property type="entry name" value="FK506-BINDING PROTEIN 59-RELATED"/>
    <property type="match status" value="1"/>
</dbReference>
<evidence type="ECO:0000313" key="8">
    <source>
        <dbReference type="EMBL" id="CAG8504397.1"/>
    </source>
</evidence>
<dbReference type="OrthoDB" id="1902587at2759"/>
<accession>A0A9N8ZR27</accession>
<dbReference type="InterPro" id="IPR050689">
    <property type="entry name" value="FKBP-type_PPIase"/>
</dbReference>
<dbReference type="Gene3D" id="3.10.50.40">
    <property type="match status" value="1"/>
</dbReference>
<dbReference type="Proteomes" id="UP000789570">
    <property type="component" value="Unassembled WGS sequence"/>
</dbReference>
<dbReference type="Pfam" id="PF00254">
    <property type="entry name" value="FKBP_C"/>
    <property type="match status" value="1"/>
</dbReference>
<evidence type="ECO:0000256" key="6">
    <source>
        <dbReference type="PROSITE-ProRule" id="PRU00277"/>
    </source>
</evidence>
<reference evidence="8" key="1">
    <citation type="submission" date="2021-06" db="EMBL/GenBank/DDBJ databases">
        <authorList>
            <person name="Kallberg Y."/>
            <person name="Tangrot J."/>
            <person name="Rosling A."/>
        </authorList>
    </citation>
    <scope>NUCLEOTIDE SEQUENCE</scope>
    <source>
        <strain evidence="8">UK204</strain>
    </source>
</reference>
<organism evidence="8 9">
    <name type="scientific">Funneliformis caledonium</name>
    <dbReference type="NCBI Taxonomy" id="1117310"/>
    <lineage>
        <taxon>Eukaryota</taxon>
        <taxon>Fungi</taxon>
        <taxon>Fungi incertae sedis</taxon>
        <taxon>Mucoromycota</taxon>
        <taxon>Glomeromycotina</taxon>
        <taxon>Glomeromycetes</taxon>
        <taxon>Glomerales</taxon>
        <taxon>Glomeraceae</taxon>
        <taxon>Funneliformis</taxon>
    </lineage>
</organism>
<dbReference type="GO" id="GO:0005737">
    <property type="term" value="C:cytoplasm"/>
    <property type="evidence" value="ECO:0007669"/>
    <property type="project" value="TreeGrafter"/>
</dbReference>
<comment type="similarity">
    <text evidence="5">Belongs to the FKBP-type PPIase family. FKBP1 subfamily.</text>
</comment>
<gene>
    <name evidence="8" type="ORF">FCALED_LOCUS3872</name>
</gene>
<dbReference type="PROSITE" id="PS50059">
    <property type="entry name" value="FKBP_PPIASE"/>
    <property type="match status" value="1"/>
</dbReference>